<reference evidence="3 4" key="1">
    <citation type="submission" date="2019-03" db="EMBL/GenBank/DDBJ databases">
        <title>Genomic Encyclopedia of Type Strains, Phase IV (KMG-IV): sequencing the most valuable type-strain genomes for metagenomic binning, comparative biology and taxonomic classification.</title>
        <authorList>
            <person name="Goeker M."/>
        </authorList>
    </citation>
    <scope>NUCLEOTIDE SEQUENCE [LARGE SCALE GENOMIC DNA]</scope>
    <source>
        <strain evidence="3 4">DSM 100048</strain>
    </source>
</reference>
<dbReference type="Proteomes" id="UP000294692">
    <property type="component" value="Unassembled WGS sequence"/>
</dbReference>
<evidence type="ECO:0000256" key="1">
    <source>
        <dbReference type="SAM" id="MobiDB-lite"/>
    </source>
</evidence>
<sequence>MKLTSNPRLPYQMSTERERLSAPQGKPLIVHIVVNIEYWPYDQPTPRSIVIPPHGKYHVPDLPNFCWSEYGNRCGMPRLLELFGSRRLPVSASINASVIDVYPSLAASVRDAGWEFIGHGIHQKSQGETSSDESTQIRGALDKLREFTGVAPQGWMSPGWSETYDTLDHLRENGIRYVTQWVVDDIPSWLRTKHGPMISLPYGLDLNDSVVYAIEKHSSAEMSLRVQQTIQCFEREIASTGQPKVLTLAMHPHLSGVPHRVPFLEAIIDTLLARDDTIFMAGSQIADWFSQQSTPPEFAS</sequence>
<proteinExistence type="predicted"/>
<dbReference type="OrthoDB" id="9787041at2"/>
<gene>
    <name evidence="3" type="ORF">EV686_101558</name>
</gene>
<dbReference type="PANTHER" id="PTHR43123:SF4">
    <property type="entry name" value="POLYSACCHARIDE DEACETYLASE"/>
    <property type="match status" value="1"/>
</dbReference>
<organism evidence="3 4">
    <name type="scientific">Paracandidimonas soli</name>
    <dbReference type="NCBI Taxonomy" id="1917182"/>
    <lineage>
        <taxon>Bacteria</taxon>
        <taxon>Pseudomonadati</taxon>
        <taxon>Pseudomonadota</taxon>
        <taxon>Betaproteobacteria</taxon>
        <taxon>Burkholderiales</taxon>
        <taxon>Alcaligenaceae</taxon>
        <taxon>Paracandidimonas</taxon>
    </lineage>
</organism>
<evidence type="ECO:0000259" key="2">
    <source>
        <dbReference type="PROSITE" id="PS51677"/>
    </source>
</evidence>
<dbReference type="GO" id="GO:0005975">
    <property type="term" value="P:carbohydrate metabolic process"/>
    <property type="evidence" value="ECO:0007669"/>
    <property type="project" value="InterPro"/>
</dbReference>
<dbReference type="GO" id="GO:0016810">
    <property type="term" value="F:hydrolase activity, acting on carbon-nitrogen (but not peptide) bonds"/>
    <property type="evidence" value="ECO:0007669"/>
    <property type="project" value="InterPro"/>
</dbReference>
<keyword evidence="4" id="KW-1185">Reference proteome</keyword>
<dbReference type="EMBL" id="SMBX01000001">
    <property type="protein sequence ID" value="TCV03096.1"/>
    <property type="molecule type" value="Genomic_DNA"/>
</dbReference>
<feature type="domain" description="NodB homology" evidence="2">
    <location>
        <begin position="61"/>
        <end position="279"/>
    </location>
</feature>
<dbReference type="Pfam" id="PF01522">
    <property type="entry name" value="Polysacc_deac_1"/>
    <property type="match status" value="1"/>
</dbReference>
<dbReference type="AlphaFoldDB" id="A0A4R3VCP4"/>
<dbReference type="PANTHER" id="PTHR43123">
    <property type="entry name" value="POLYSACCHARIDE DEACETYLASE-RELATED"/>
    <property type="match status" value="1"/>
</dbReference>
<dbReference type="PROSITE" id="PS51677">
    <property type="entry name" value="NODB"/>
    <property type="match status" value="1"/>
</dbReference>
<dbReference type="Gene3D" id="3.20.20.370">
    <property type="entry name" value="Glycoside hydrolase/deacetylase"/>
    <property type="match status" value="1"/>
</dbReference>
<feature type="region of interest" description="Disordered" evidence="1">
    <location>
        <begin position="1"/>
        <end position="20"/>
    </location>
</feature>
<dbReference type="InterPro" id="IPR002509">
    <property type="entry name" value="NODB_dom"/>
</dbReference>
<dbReference type="InterPro" id="IPR011330">
    <property type="entry name" value="Glyco_hydro/deAcase_b/a-brl"/>
</dbReference>
<accession>A0A4R3VCP4</accession>
<comment type="caution">
    <text evidence="3">The sequence shown here is derived from an EMBL/GenBank/DDBJ whole genome shotgun (WGS) entry which is preliminary data.</text>
</comment>
<name>A0A4R3VCP4_9BURK</name>
<evidence type="ECO:0000313" key="4">
    <source>
        <dbReference type="Proteomes" id="UP000294692"/>
    </source>
</evidence>
<dbReference type="RefSeq" id="WP_132473239.1">
    <property type="nucleotide sequence ID" value="NZ_JBHRVM010000001.1"/>
</dbReference>
<evidence type="ECO:0000313" key="3">
    <source>
        <dbReference type="EMBL" id="TCV03096.1"/>
    </source>
</evidence>
<dbReference type="SUPFAM" id="SSF88713">
    <property type="entry name" value="Glycoside hydrolase/deacetylase"/>
    <property type="match status" value="1"/>
</dbReference>
<protein>
    <submittedName>
        <fullName evidence="3">Polysaccharide deacetylase</fullName>
    </submittedName>
</protein>